<proteinExistence type="predicted"/>
<comment type="caution">
    <text evidence="5">The sequence shown here is derived from an EMBL/GenBank/DDBJ whole genome shotgun (WGS) entry which is preliminary data.</text>
</comment>
<dbReference type="InterPro" id="IPR011008">
    <property type="entry name" value="Dimeric_a/b-barrel"/>
</dbReference>
<dbReference type="GO" id="GO:0006355">
    <property type="term" value="P:regulation of DNA-templated transcription"/>
    <property type="evidence" value="ECO:0007669"/>
    <property type="project" value="UniProtKB-ARBA"/>
</dbReference>
<reference evidence="5 6" key="1">
    <citation type="submission" date="2016-02" db="EMBL/GenBank/DDBJ databases">
        <authorList>
            <person name="Wen L."/>
            <person name="He K."/>
            <person name="Yang H."/>
        </authorList>
    </citation>
    <scope>NUCLEOTIDE SEQUENCE [LARGE SCALE GENOMIC DNA]</scope>
    <source>
        <strain evidence="5 6">CD09_2</strain>
    </source>
</reference>
<evidence type="ECO:0000259" key="4">
    <source>
        <dbReference type="PROSITE" id="PS50956"/>
    </source>
</evidence>
<keyword evidence="1" id="KW-0805">Transcription regulation</keyword>
<evidence type="ECO:0000313" key="6">
    <source>
        <dbReference type="Proteomes" id="UP000077262"/>
    </source>
</evidence>
<dbReference type="SUPFAM" id="SSF46785">
    <property type="entry name" value="Winged helix' DNA-binding domain"/>
    <property type="match status" value="1"/>
</dbReference>
<dbReference type="Proteomes" id="UP000077262">
    <property type="component" value="Unassembled WGS sequence"/>
</dbReference>
<evidence type="ECO:0000256" key="1">
    <source>
        <dbReference type="ARBA" id="ARBA00023015"/>
    </source>
</evidence>
<dbReference type="SUPFAM" id="SSF54909">
    <property type="entry name" value="Dimeric alpha+beta barrel"/>
    <property type="match status" value="1"/>
</dbReference>
<dbReference type="GO" id="GO:0043565">
    <property type="term" value="F:sequence-specific DNA binding"/>
    <property type="evidence" value="ECO:0007669"/>
    <property type="project" value="InterPro"/>
</dbReference>
<dbReference type="OrthoDB" id="7856348at2"/>
<dbReference type="GO" id="GO:0005829">
    <property type="term" value="C:cytosol"/>
    <property type="evidence" value="ECO:0007669"/>
    <property type="project" value="TreeGrafter"/>
</dbReference>
<dbReference type="InterPro" id="IPR011991">
    <property type="entry name" value="ArsR-like_HTH"/>
</dbReference>
<dbReference type="Pfam" id="PF01037">
    <property type="entry name" value="AsnC_trans_reg"/>
    <property type="match status" value="1"/>
</dbReference>
<evidence type="ECO:0000256" key="2">
    <source>
        <dbReference type="ARBA" id="ARBA00023125"/>
    </source>
</evidence>
<dbReference type="CDD" id="cd00090">
    <property type="entry name" value="HTH_ARSR"/>
    <property type="match status" value="1"/>
</dbReference>
<dbReference type="SMART" id="SM00344">
    <property type="entry name" value="HTH_ASNC"/>
    <property type="match status" value="1"/>
</dbReference>
<dbReference type="RefSeq" id="WP_017500098.1">
    <property type="nucleotide sequence ID" value="NZ_LSTR01000065.1"/>
</dbReference>
<dbReference type="AlphaFoldDB" id="A0A177JHY6"/>
<protein>
    <submittedName>
        <fullName evidence="5">AsnC family transcriptional regulator</fullName>
    </submittedName>
</protein>
<dbReference type="InterPro" id="IPR019887">
    <property type="entry name" value="Tscrpt_reg_AsnC/Lrp_C"/>
</dbReference>
<gene>
    <name evidence="5" type="ORF">AX777_19085</name>
</gene>
<accession>A0A177JHY6</accession>
<dbReference type="EMBL" id="LSTR01000065">
    <property type="protein sequence ID" value="OAH40820.1"/>
    <property type="molecule type" value="Genomic_DNA"/>
</dbReference>
<dbReference type="InterPro" id="IPR019888">
    <property type="entry name" value="Tscrpt_reg_AsnC-like"/>
</dbReference>
<keyword evidence="2" id="KW-0238">DNA-binding</keyword>
<dbReference type="InterPro" id="IPR019885">
    <property type="entry name" value="Tscrpt_reg_HTH_AsnC-type_CS"/>
</dbReference>
<evidence type="ECO:0000256" key="3">
    <source>
        <dbReference type="ARBA" id="ARBA00023163"/>
    </source>
</evidence>
<dbReference type="InterPro" id="IPR000485">
    <property type="entry name" value="AsnC-type_HTH_dom"/>
</dbReference>
<evidence type="ECO:0000313" key="5">
    <source>
        <dbReference type="EMBL" id="OAH40820.1"/>
    </source>
</evidence>
<dbReference type="PRINTS" id="PR00033">
    <property type="entry name" value="HTHASNC"/>
</dbReference>
<dbReference type="GO" id="GO:0043200">
    <property type="term" value="P:response to amino acid"/>
    <property type="evidence" value="ECO:0007669"/>
    <property type="project" value="TreeGrafter"/>
</dbReference>
<dbReference type="InterPro" id="IPR036388">
    <property type="entry name" value="WH-like_DNA-bd_sf"/>
</dbReference>
<feature type="domain" description="HTH asnC-type" evidence="4">
    <location>
        <begin position="42"/>
        <end position="103"/>
    </location>
</feature>
<dbReference type="Pfam" id="PF13412">
    <property type="entry name" value="HTH_24"/>
    <property type="match status" value="1"/>
</dbReference>
<dbReference type="PROSITE" id="PS00519">
    <property type="entry name" value="HTH_ASNC_1"/>
    <property type="match status" value="1"/>
</dbReference>
<dbReference type="PROSITE" id="PS50956">
    <property type="entry name" value="HTH_ASNC_2"/>
    <property type="match status" value="1"/>
</dbReference>
<dbReference type="Gene3D" id="1.10.10.10">
    <property type="entry name" value="Winged helix-like DNA-binding domain superfamily/Winged helix DNA-binding domain"/>
    <property type="match status" value="1"/>
</dbReference>
<dbReference type="PANTHER" id="PTHR30154:SF34">
    <property type="entry name" value="TRANSCRIPTIONAL REGULATOR AZLB"/>
    <property type="match status" value="1"/>
</dbReference>
<sequence>MLAFRLSKIQVTGNIIIDARKALLIDQSNATITHFMSQTTKIDHFDRAILRLIQRDTRMPQRAIAEAVNLSTAAVQRRIAAMERSGVIVRNVAIVDPDQVGLGVTSIVEVNLVDEKAARVDKAKQLFRDAPEVQQCYYVTGGRSFIMLIVAPDMRSYEAITRRLFAENESVASYHSYLALNRVKAGMELVIP</sequence>
<keyword evidence="3" id="KW-0804">Transcription</keyword>
<dbReference type="PANTHER" id="PTHR30154">
    <property type="entry name" value="LEUCINE-RESPONSIVE REGULATORY PROTEIN"/>
    <property type="match status" value="1"/>
</dbReference>
<organism evidence="5 6">
    <name type="scientific">Sphingobium yanoikuyae</name>
    <name type="common">Sphingomonas yanoikuyae</name>
    <dbReference type="NCBI Taxonomy" id="13690"/>
    <lineage>
        <taxon>Bacteria</taxon>
        <taxon>Pseudomonadati</taxon>
        <taxon>Pseudomonadota</taxon>
        <taxon>Alphaproteobacteria</taxon>
        <taxon>Sphingomonadales</taxon>
        <taxon>Sphingomonadaceae</taxon>
        <taxon>Sphingobium</taxon>
    </lineage>
</organism>
<name>A0A177JHY6_SPHYA</name>
<dbReference type="Gene3D" id="3.30.70.920">
    <property type="match status" value="1"/>
</dbReference>
<dbReference type="InterPro" id="IPR036390">
    <property type="entry name" value="WH_DNA-bd_sf"/>
</dbReference>